<sequence length="104" mass="11135">MDCDAMSFLWGGMDLHDGGGDMVFRFACGGGATLDCGVMCLWYTITNGKGGGGCGGHVGWSVVRLGEKKTSGYHDNGTMFVQGESKNEREEVEWVQVAVVMKCN</sequence>
<dbReference type="AlphaFoldDB" id="A0A8S0UAB7"/>
<evidence type="ECO:0000313" key="2">
    <source>
        <dbReference type="Proteomes" id="UP000594638"/>
    </source>
</evidence>
<organism evidence="1 2">
    <name type="scientific">Olea europaea subsp. europaea</name>
    <dbReference type="NCBI Taxonomy" id="158383"/>
    <lineage>
        <taxon>Eukaryota</taxon>
        <taxon>Viridiplantae</taxon>
        <taxon>Streptophyta</taxon>
        <taxon>Embryophyta</taxon>
        <taxon>Tracheophyta</taxon>
        <taxon>Spermatophyta</taxon>
        <taxon>Magnoliopsida</taxon>
        <taxon>eudicotyledons</taxon>
        <taxon>Gunneridae</taxon>
        <taxon>Pentapetalae</taxon>
        <taxon>asterids</taxon>
        <taxon>lamiids</taxon>
        <taxon>Lamiales</taxon>
        <taxon>Oleaceae</taxon>
        <taxon>Oleeae</taxon>
        <taxon>Olea</taxon>
    </lineage>
</organism>
<accession>A0A8S0UAB7</accession>
<keyword evidence="2" id="KW-1185">Reference proteome</keyword>
<evidence type="ECO:0000313" key="1">
    <source>
        <dbReference type="EMBL" id="CAA3016308.1"/>
    </source>
</evidence>
<dbReference type="EMBL" id="CACTIH010007606">
    <property type="protein sequence ID" value="CAA3016308.1"/>
    <property type="molecule type" value="Genomic_DNA"/>
</dbReference>
<comment type="caution">
    <text evidence="1">The sequence shown here is derived from an EMBL/GenBank/DDBJ whole genome shotgun (WGS) entry which is preliminary data.</text>
</comment>
<name>A0A8S0UAB7_OLEEU</name>
<protein>
    <submittedName>
        <fullName evidence="1">Uncharacterized protein</fullName>
    </submittedName>
</protein>
<dbReference type="Gramene" id="OE9A087012T1">
    <property type="protein sequence ID" value="OE9A087012C1"/>
    <property type="gene ID" value="OE9A087012"/>
</dbReference>
<reference evidence="1 2" key="1">
    <citation type="submission" date="2019-12" db="EMBL/GenBank/DDBJ databases">
        <authorList>
            <person name="Alioto T."/>
            <person name="Alioto T."/>
            <person name="Gomez Garrido J."/>
        </authorList>
    </citation>
    <scope>NUCLEOTIDE SEQUENCE [LARGE SCALE GENOMIC DNA]</scope>
</reference>
<gene>
    <name evidence="1" type="ORF">OLEA9_A087012</name>
</gene>
<proteinExistence type="predicted"/>
<dbReference type="Proteomes" id="UP000594638">
    <property type="component" value="Unassembled WGS sequence"/>
</dbReference>